<organism evidence="1">
    <name type="scientific">Schizaphis graminum</name>
    <name type="common">Green bug aphid</name>
    <dbReference type="NCBI Taxonomy" id="13262"/>
    <lineage>
        <taxon>Eukaryota</taxon>
        <taxon>Metazoa</taxon>
        <taxon>Ecdysozoa</taxon>
        <taxon>Arthropoda</taxon>
        <taxon>Hexapoda</taxon>
        <taxon>Insecta</taxon>
        <taxon>Pterygota</taxon>
        <taxon>Neoptera</taxon>
        <taxon>Paraneoptera</taxon>
        <taxon>Hemiptera</taxon>
        <taxon>Sternorrhyncha</taxon>
        <taxon>Aphidomorpha</taxon>
        <taxon>Aphidoidea</taxon>
        <taxon>Aphididae</taxon>
        <taxon>Aphidini</taxon>
        <taxon>Schizaphis</taxon>
    </lineage>
</organism>
<gene>
    <name evidence="1" type="ORF">g.14771</name>
</gene>
<dbReference type="EMBL" id="GGMR01012526">
    <property type="protein sequence ID" value="MBY25145.1"/>
    <property type="molecule type" value="Transcribed_RNA"/>
</dbReference>
<reference evidence="1" key="1">
    <citation type="submission" date="2018-04" db="EMBL/GenBank/DDBJ databases">
        <title>Transcriptome of Schizaphis graminum biotype I.</title>
        <authorList>
            <person name="Scully E.D."/>
            <person name="Geib S.M."/>
            <person name="Palmer N.A."/>
            <person name="Koch K."/>
            <person name="Bradshaw J."/>
            <person name="Heng-Moss T."/>
            <person name="Sarath G."/>
        </authorList>
    </citation>
    <scope>NUCLEOTIDE SEQUENCE</scope>
</reference>
<evidence type="ECO:0000313" key="1">
    <source>
        <dbReference type="EMBL" id="MBY25145.1"/>
    </source>
</evidence>
<dbReference type="AlphaFoldDB" id="A0A2S2P6V7"/>
<protein>
    <submittedName>
        <fullName evidence="1">Uncharacterized protein</fullName>
    </submittedName>
</protein>
<proteinExistence type="predicted"/>
<name>A0A2S2P6V7_SCHGA</name>
<sequence>MQPMHMINNMIPTNPMQFVQKPVEMIFNTVDKFGRYGEGVKEGLTTAFRGVVGKILDQTQSGAQTVFDMGSNGTNAILNLGRRLLVPETLRKQQNPTEYGGQYYSPQQGMQPLNYAFNSQMPSPNYNGMGYNNMQPQAGTGQVTDGKNNGQMSTQHTAPQYNTEYMSQYQNMPNSGMSNPISGSQPIVRYGQP</sequence>
<accession>A0A2S2P6V7</accession>